<keyword evidence="1" id="KW-0645">Protease</keyword>
<dbReference type="GO" id="GO:0008270">
    <property type="term" value="F:zinc ion binding"/>
    <property type="evidence" value="ECO:0007669"/>
    <property type="project" value="TreeGrafter"/>
</dbReference>
<dbReference type="InterPro" id="IPR051929">
    <property type="entry name" value="VirAsm_ModProt"/>
</dbReference>
<dbReference type="EMBL" id="WTYD01000001">
    <property type="protein sequence ID" value="MXO52577.1"/>
    <property type="molecule type" value="Genomic_DNA"/>
</dbReference>
<dbReference type="PROSITE" id="PS50249">
    <property type="entry name" value="MPN"/>
    <property type="match status" value="1"/>
</dbReference>
<comment type="caution">
    <text evidence="8">The sequence shown here is derived from an EMBL/GenBank/DDBJ whole genome shotgun (WGS) entry which is preliminary data.</text>
</comment>
<protein>
    <submittedName>
        <fullName evidence="8">Peptidase</fullName>
    </submittedName>
</protein>
<dbReference type="PANTHER" id="PTHR34858">
    <property type="entry name" value="CYSO-CYSTEINE PEPTIDASE"/>
    <property type="match status" value="1"/>
</dbReference>
<proteinExistence type="predicted"/>
<keyword evidence="4" id="KW-0862">Zinc</keyword>
<organism evidence="8 9">
    <name type="scientific">Qipengyuania pelagi</name>
    <dbReference type="NCBI Taxonomy" id="994320"/>
    <lineage>
        <taxon>Bacteria</taxon>
        <taxon>Pseudomonadati</taxon>
        <taxon>Pseudomonadota</taxon>
        <taxon>Alphaproteobacteria</taxon>
        <taxon>Sphingomonadales</taxon>
        <taxon>Erythrobacteraceae</taxon>
        <taxon>Qipengyuania</taxon>
    </lineage>
</organism>
<name>A0A844Y599_9SPHN</name>
<dbReference type="CDD" id="cd08070">
    <property type="entry name" value="MPN_like"/>
    <property type="match status" value="1"/>
</dbReference>
<dbReference type="SMART" id="SM00232">
    <property type="entry name" value="JAB_MPN"/>
    <property type="match status" value="1"/>
</dbReference>
<dbReference type="Gene3D" id="3.40.140.10">
    <property type="entry name" value="Cytidine Deaminase, domain 2"/>
    <property type="match status" value="1"/>
</dbReference>
<gene>
    <name evidence="8" type="ORF">GRI47_00970</name>
</gene>
<evidence type="ECO:0000256" key="5">
    <source>
        <dbReference type="ARBA" id="ARBA00023049"/>
    </source>
</evidence>
<evidence type="ECO:0000256" key="1">
    <source>
        <dbReference type="ARBA" id="ARBA00022670"/>
    </source>
</evidence>
<dbReference type="RefSeq" id="WP_160659548.1">
    <property type="nucleotide sequence ID" value="NZ_BAABDV010000001.1"/>
</dbReference>
<accession>A0A844Y599</accession>
<dbReference type="Proteomes" id="UP000430272">
    <property type="component" value="Unassembled WGS sequence"/>
</dbReference>
<dbReference type="GO" id="GO:0006508">
    <property type="term" value="P:proteolysis"/>
    <property type="evidence" value="ECO:0007669"/>
    <property type="project" value="UniProtKB-KW"/>
</dbReference>
<feature type="region of interest" description="Disordered" evidence="6">
    <location>
        <begin position="77"/>
        <end position="97"/>
    </location>
</feature>
<evidence type="ECO:0000313" key="9">
    <source>
        <dbReference type="Proteomes" id="UP000430272"/>
    </source>
</evidence>
<keyword evidence="9" id="KW-1185">Reference proteome</keyword>
<dbReference type="SUPFAM" id="SSF102712">
    <property type="entry name" value="JAB1/MPN domain"/>
    <property type="match status" value="1"/>
</dbReference>
<evidence type="ECO:0000256" key="3">
    <source>
        <dbReference type="ARBA" id="ARBA00022801"/>
    </source>
</evidence>
<dbReference type="PANTHER" id="PTHR34858:SF1">
    <property type="entry name" value="CYSO-CYSTEINE PEPTIDASE"/>
    <property type="match status" value="1"/>
</dbReference>
<evidence type="ECO:0000313" key="8">
    <source>
        <dbReference type="EMBL" id="MXO52577.1"/>
    </source>
</evidence>
<keyword evidence="5" id="KW-0482">Metalloprotease</keyword>
<feature type="domain" description="MPN" evidence="7">
    <location>
        <begin position="3"/>
        <end position="130"/>
    </location>
</feature>
<dbReference type="InterPro" id="IPR037518">
    <property type="entry name" value="MPN"/>
</dbReference>
<dbReference type="AlphaFoldDB" id="A0A844Y599"/>
<keyword evidence="3" id="KW-0378">Hydrolase</keyword>
<dbReference type="Pfam" id="PF14464">
    <property type="entry name" value="Prok-JAB"/>
    <property type="match status" value="1"/>
</dbReference>
<dbReference type="InterPro" id="IPR028090">
    <property type="entry name" value="JAB_dom_prok"/>
</dbReference>
<dbReference type="GO" id="GO:0008235">
    <property type="term" value="F:metalloexopeptidase activity"/>
    <property type="evidence" value="ECO:0007669"/>
    <property type="project" value="TreeGrafter"/>
</dbReference>
<evidence type="ECO:0000256" key="2">
    <source>
        <dbReference type="ARBA" id="ARBA00022723"/>
    </source>
</evidence>
<sequence length="131" mass="14238">MALVVTRQAIDRMFAEAEASHPLECCGLLLGEDDHIHEARPAANVHPDPARFFEIDPQTLIDAHRDARSGGPVLVGYYHSHPLGPPEPSATDRAQGTGDGRVWAIVGEGKIAIWRDAKDGFEPLSYSVHHG</sequence>
<reference evidence="8 9" key="1">
    <citation type="submission" date="2019-12" db="EMBL/GenBank/DDBJ databases">
        <title>Genomic-based taxomic classification of the family Erythrobacteraceae.</title>
        <authorList>
            <person name="Xu L."/>
        </authorList>
    </citation>
    <scope>NUCLEOTIDE SEQUENCE [LARGE SCALE GENOMIC DNA]</scope>
    <source>
        <strain evidence="8 9">JCM 17468</strain>
    </source>
</reference>
<evidence type="ECO:0000256" key="6">
    <source>
        <dbReference type="SAM" id="MobiDB-lite"/>
    </source>
</evidence>
<evidence type="ECO:0000256" key="4">
    <source>
        <dbReference type="ARBA" id="ARBA00022833"/>
    </source>
</evidence>
<evidence type="ECO:0000259" key="7">
    <source>
        <dbReference type="PROSITE" id="PS50249"/>
    </source>
</evidence>
<dbReference type="OrthoDB" id="9802958at2"/>
<dbReference type="InterPro" id="IPR000555">
    <property type="entry name" value="JAMM/MPN+_dom"/>
</dbReference>
<keyword evidence="2" id="KW-0479">Metal-binding</keyword>